<dbReference type="GO" id="GO:0003824">
    <property type="term" value="F:catalytic activity"/>
    <property type="evidence" value="ECO:0007669"/>
    <property type="project" value="InterPro"/>
</dbReference>
<proteinExistence type="predicted"/>
<dbReference type="SFLD" id="SFLDS00029">
    <property type="entry name" value="Radical_SAM"/>
    <property type="match status" value="1"/>
</dbReference>
<keyword evidence="3" id="KW-0949">S-adenosyl-L-methionine</keyword>
<dbReference type="KEGG" id="bhy:BHWA1_02676"/>
<evidence type="ECO:0000256" key="5">
    <source>
        <dbReference type="ARBA" id="ARBA00023004"/>
    </source>
</evidence>
<evidence type="ECO:0000256" key="1">
    <source>
        <dbReference type="ARBA" id="ARBA00001966"/>
    </source>
</evidence>
<gene>
    <name evidence="10" type="ordered locus">BHWA1_02676</name>
</gene>
<keyword evidence="7" id="KW-0472">Membrane</keyword>
<keyword evidence="11" id="KW-1185">Reference proteome</keyword>
<geneLocation type="plasmid" evidence="10 11">
    <name>pBHWA1</name>
</geneLocation>
<keyword evidence="4" id="KW-0479">Metal-binding</keyword>
<keyword evidence="2" id="KW-0004">4Fe-4S</keyword>
<dbReference type="InterPro" id="IPR050377">
    <property type="entry name" value="Radical_SAM_PqqE_MftC-like"/>
</dbReference>
<keyword evidence="6" id="KW-0411">Iron-sulfur</keyword>
<dbReference type="RefSeq" id="WP_012672153.1">
    <property type="nucleotide sequence ID" value="NC_012226.1"/>
</dbReference>
<keyword evidence="5" id="KW-0408">Iron</keyword>
<dbReference type="Pfam" id="PF04055">
    <property type="entry name" value="Radical_SAM"/>
    <property type="match status" value="1"/>
</dbReference>
<dbReference type="SUPFAM" id="SSF102114">
    <property type="entry name" value="Radical SAM enzymes"/>
    <property type="match status" value="1"/>
</dbReference>
<keyword evidence="7" id="KW-1133">Transmembrane helix</keyword>
<dbReference type="CDD" id="cd01335">
    <property type="entry name" value="Radical_SAM"/>
    <property type="match status" value="1"/>
</dbReference>
<evidence type="ECO:0000256" key="6">
    <source>
        <dbReference type="ARBA" id="ARBA00023014"/>
    </source>
</evidence>
<evidence type="ECO:0000259" key="8">
    <source>
        <dbReference type="Pfam" id="PF04055"/>
    </source>
</evidence>
<keyword evidence="10" id="KW-0614">Plasmid</keyword>
<dbReference type="GO" id="GO:0051536">
    <property type="term" value="F:iron-sulfur cluster binding"/>
    <property type="evidence" value="ECO:0007669"/>
    <property type="project" value="UniProtKB-KW"/>
</dbReference>
<dbReference type="PANTHER" id="PTHR11228">
    <property type="entry name" value="RADICAL SAM DOMAIN PROTEIN"/>
    <property type="match status" value="1"/>
</dbReference>
<dbReference type="InterPro" id="IPR034391">
    <property type="entry name" value="AdoMet-like_SPASM_containing"/>
</dbReference>
<feature type="domain" description="Radical SAM core" evidence="8">
    <location>
        <begin position="37"/>
        <end position="186"/>
    </location>
</feature>
<dbReference type="AlphaFoldDB" id="A0A3B6VE40"/>
<comment type="cofactor">
    <cofactor evidence="1">
        <name>[4Fe-4S] cluster</name>
        <dbReference type="ChEBI" id="CHEBI:49883"/>
    </cofactor>
</comment>
<reference evidence="10 11" key="1">
    <citation type="journal article" date="2009" name="PLoS ONE">
        <title>Genome sequence of the pathogenic intestinal spirochete Brachyspira hyodysenteriae reveals adaptations to its lifestyle in the porcine large intestine.</title>
        <authorList>
            <person name="Bellgard M.I."/>
            <person name="Wanchanthuek P."/>
            <person name="La T."/>
            <person name="Ryan K."/>
            <person name="Moolhuijzen P."/>
            <person name="Albertyn Z."/>
            <person name="Shaban B."/>
            <person name="Motro Y."/>
            <person name="Dunn D.S."/>
            <person name="Schibeci D."/>
            <person name="Hunter A."/>
            <person name="Barrero R."/>
            <person name="Phillips N.D."/>
            <person name="Hampson D.J."/>
        </authorList>
    </citation>
    <scope>NUCLEOTIDE SEQUENCE [LARGE SCALE GENOMIC DNA]</scope>
    <source>
        <strain evidence="11">ATCC 49526 / WA1</strain>
    </source>
</reference>
<dbReference type="Proteomes" id="UP000001803">
    <property type="component" value="Plasmid pBHWA1"/>
</dbReference>
<feature type="transmembrane region" description="Helical" evidence="7">
    <location>
        <begin position="356"/>
        <end position="373"/>
    </location>
</feature>
<evidence type="ECO:0000256" key="4">
    <source>
        <dbReference type="ARBA" id="ARBA00022723"/>
    </source>
</evidence>
<dbReference type="EMBL" id="CP001360">
    <property type="protein sequence ID" value="ACN85127.1"/>
    <property type="molecule type" value="Genomic_DNA"/>
</dbReference>
<dbReference type="Gene3D" id="3.20.20.70">
    <property type="entry name" value="Aldolase class I"/>
    <property type="match status" value="1"/>
</dbReference>
<evidence type="ECO:0000259" key="9">
    <source>
        <dbReference type="Pfam" id="PF13186"/>
    </source>
</evidence>
<dbReference type="SFLD" id="SFLDG01387">
    <property type="entry name" value="BtrN-like_SPASM_domain_contain"/>
    <property type="match status" value="1"/>
</dbReference>
<evidence type="ECO:0000256" key="7">
    <source>
        <dbReference type="SAM" id="Phobius"/>
    </source>
</evidence>
<accession>A0A3B6VE40</accession>
<dbReference type="PANTHER" id="PTHR11228:SF7">
    <property type="entry name" value="PQQA PEPTIDE CYCLASE"/>
    <property type="match status" value="1"/>
</dbReference>
<evidence type="ECO:0000256" key="2">
    <source>
        <dbReference type="ARBA" id="ARBA00022485"/>
    </source>
</evidence>
<dbReference type="GO" id="GO:0046872">
    <property type="term" value="F:metal ion binding"/>
    <property type="evidence" value="ECO:0007669"/>
    <property type="project" value="UniProtKB-KW"/>
</dbReference>
<dbReference type="Pfam" id="PF13186">
    <property type="entry name" value="SPASM"/>
    <property type="match status" value="1"/>
</dbReference>
<evidence type="ECO:0000256" key="3">
    <source>
        <dbReference type="ARBA" id="ARBA00022691"/>
    </source>
</evidence>
<keyword evidence="7" id="KW-0812">Transmembrane</keyword>
<dbReference type="SFLD" id="SFLDG01067">
    <property type="entry name" value="SPASM/twitch_domain_containing"/>
    <property type="match status" value="1"/>
</dbReference>
<feature type="domain" description="4Fe4S-binding SPASM" evidence="9">
    <location>
        <begin position="248"/>
        <end position="314"/>
    </location>
</feature>
<name>A0A3B6VE40_BRAHW</name>
<protein>
    <submittedName>
        <fullName evidence="10">Fe-S oxidoreductase containing radical SAM domain</fullName>
    </submittedName>
</protein>
<dbReference type="InterPro" id="IPR023885">
    <property type="entry name" value="4Fe4S-binding_SPASM_dom"/>
</dbReference>
<organism evidence="10 11">
    <name type="scientific">Brachyspira hyodysenteriae (strain ATCC 49526 / WA1)</name>
    <dbReference type="NCBI Taxonomy" id="565034"/>
    <lineage>
        <taxon>Bacteria</taxon>
        <taxon>Pseudomonadati</taxon>
        <taxon>Spirochaetota</taxon>
        <taxon>Spirochaetia</taxon>
        <taxon>Brachyspirales</taxon>
        <taxon>Brachyspiraceae</taxon>
        <taxon>Brachyspira</taxon>
    </lineage>
</organism>
<sequence>MDSKNTKYQSKLNLENRTPLQEIIPLETPFVMHLDSSTACNFKCEFCPSASSTNKDYVKMNLDLDLYKKAIDDLKDFNNNLKILRFYKIGEPLMNRNIAEMVAYARNSNKVDFIDMTTNGSLLTNELSLKLVDAGLNKINISIEGINSEQYNKYAHYNINFNEFINNLAFLYKNKKNLEITMKIPGDYLSESEKEEFLNIFSPYCDKIFIEYLTDNVWPNFSVNENSKVINLLGKSQYGLEVKNRKICCYLFYVLVLNSNGTISACCSDWQEKLIIGDVRKQSLKEIWNSDKMNEFRILHLKGKRFENDVCKNCGNIQSSQIDDIDDYAEEILSRMTRPDQTRPDQTRPDQTRPDLIFIYVAITYIFILIENIKKYNLCCNIKLQHRFFYFSSTIIRSEQLCQIKK</sequence>
<dbReference type="InterPro" id="IPR013785">
    <property type="entry name" value="Aldolase_TIM"/>
</dbReference>
<evidence type="ECO:0000313" key="11">
    <source>
        <dbReference type="Proteomes" id="UP000001803"/>
    </source>
</evidence>
<dbReference type="InterPro" id="IPR007197">
    <property type="entry name" value="rSAM"/>
</dbReference>
<dbReference type="InterPro" id="IPR058240">
    <property type="entry name" value="rSAM_sf"/>
</dbReference>
<dbReference type="CDD" id="cd21127">
    <property type="entry name" value="SPASM_rSAM"/>
    <property type="match status" value="1"/>
</dbReference>
<evidence type="ECO:0000313" key="10">
    <source>
        <dbReference type="EMBL" id="ACN85127.1"/>
    </source>
</evidence>